<organism evidence="1 2">
    <name type="scientific">Taphrina deformans (strain PYCC 5710 / ATCC 11124 / CBS 356.35 / IMI 108563 / JCM 9778 / NBRC 8474)</name>
    <name type="common">Peach leaf curl fungus</name>
    <name type="synonym">Lalaria deformans</name>
    <dbReference type="NCBI Taxonomy" id="1097556"/>
    <lineage>
        <taxon>Eukaryota</taxon>
        <taxon>Fungi</taxon>
        <taxon>Dikarya</taxon>
        <taxon>Ascomycota</taxon>
        <taxon>Taphrinomycotina</taxon>
        <taxon>Taphrinomycetes</taxon>
        <taxon>Taphrinales</taxon>
        <taxon>Taphrinaceae</taxon>
        <taxon>Taphrina</taxon>
    </lineage>
</organism>
<keyword evidence="2" id="KW-1185">Reference proteome</keyword>
<accession>R4X8L1</accession>
<sequence>MDDLYSILPATRVPVSELPKTGAQAPAFPGKLGRRPSLIVFLRHCGCPFSEKAFKQLRAVAGAYGDKLNYFVVSHASKADTNEWVAALGGAGQIEVLIDTSREVYGRWGLGLTGVSHTFGWSALSQVVALAWNESIYNRPTKGTRWQSSGFFAVSSDSKVVYTKAAENAADIPNLGDLAEGLVRPIK</sequence>
<dbReference type="VEuPathDB" id="FungiDB:TAPDE_001512"/>
<reference evidence="1 2" key="1">
    <citation type="journal article" date="2013" name="MBio">
        <title>Genome sequencing of the plant pathogen Taphrina deformans, the causal agent of peach leaf curl.</title>
        <authorList>
            <person name="Cisse O.H."/>
            <person name="Almeida J.M.G.C.F."/>
            <person name="Fonseca A."/>
            <person name="Kumar A.A."/>
            <person name="Salojaervi J."/>
            <person name="Overmyer K."/>
            <person name="Hauser P.M."/>
            <person name="Pagni M."/>
        </authorList>
    </citation>
    <scope>NUCLEOTIDE SEQUENCE [LARGE SCALE GENOMIC DNA]</scope>
    <source>
        <strain evidence="2">PYCC 5710 / ATCC 11124 / CBS 356.35 / IMI 108563 / JCM 9778 / NBRC 8474</strain>
    </source>
</reference>
<evidence type="ECO:0008006" key="3">
    <source>
        <dbReference type="Google" id="ProtNLM"/>
    </source>
</evidence>
<dbReference type="PANTHER" id="PTHR42336:SF1">
    <property type="entry name" value="ALKYL HYDROPEROXIDE REDUCTASE SUBUNIT C_ THIOL SPECIFIC ANTIOXIDANT DOMAIN-CONTAINING PROTEIN"/>
    <property type="match status" value="1"/>
</dbReference>
<evidence type="ECO:0000313" key="1">
    <source>
        <dbReference type="EMBL" id="CCG81690.1"/>
    </source>
</evidence>
<dbReference type="SUPFAM" id="SSF52833">
    <property type="entry name" value="Thioredoxin-like"/>
    <property type="match status" value="1"/>
</dbReference>
<name>R4X8L1_TAPDE</name>
<dbReference type="EMBL" id="CAHR02000055">
    <property type="protein sequence ID" value="CCG81690.1"/>
    <property type="molecule type" value="Genomic_DNA"/>
</dbReference>
<dbReference type="Pfam" id="PF13911">
    <property type="entry name" value="AhpC-TSA_2"/>
    <property type="match status" value="1"/>
</dbReference>
<comment type="caution">
    <text evidence="1">The sequence shown here is derived from an EMBL/GenBank/DDBJ whole genome shotgun (WGS) entry which is preliminary data.</text>
</comment>
<dbReference type="eggNOG" id="ENOG502S2R7">
    <property type="taxonomic scope" value="Eukaryota"/>
</dbReference>
<dbReference type="Proteomes" id="UP000013776">
    <property type="component" value="Unassembled WGS sequence"/>
</dbReference>
<dbReference type="InterPro" id="IPR032801">
    <property type="entry name" value="PXL2A/B/C"/>
</dbReference>
<dbReference type="Gene3D" id="3.40.30.10">
    <property type="entry name" value="Glutaredoxin"/>
    <property type="match status" value="1"/>
</dbReference>
<protein>
    <recommendedName>
        <fullName evidence="3">Thioredoxin domain-containing protein</fullName>
    </recommendedName>
</protein>
<proteinExistence type="predicted"/>
<evidence type="ECO:0000313" key="2">
    <source>
        <dbReference type="Proteomes" id="UP000013776"/>
    </source>
</evidence>
<dbReference type="AlphaFoldDB" id="R4X8L1"/>
<dbReference type="OrthoDB" id="40334at2759"/>
<dbReference type="PANTHER" id="PTHR42336">
    <property type="entry name" value="THIOREDOXIN DOMAIN-CONTAINING PROTEIN-RELATED"/>
    <property type="match status" value="1"/>
</dbReference>
<dbReference type="InterPro" id="IPR036249">
    <property type="entry name" value="Thioredoxin-like_sf"/>
</dbReference>
<gene>
    <name evidence="1" type="ORF">TAPDE_001512</name>
</gene>